<proteinExistence type="predicted"/>
<organism evidence="2">
    <name type="scientific">Rhizophora mucronata</name>
    <name type="common">Asiatic mangrove</name>
    <dbReference type="NCBI Taxonomy" id="61149"/>
    <lineage>
        <taxon>Eukaryota</taxon>
        <taxon>Viridiplantae</taxon>
        <taxon>Streptophyta</taxon>
        <taxon>Embryophyta</taxon>
        <taxon>Tracheophyta</taxon>
        <taxon>Spermatophyta</taxon>
        <taxon>Magnoliopsida</taxon>
        <taxon>eudicotyledons</taxon>
        <taxon>Gunneridae</taxon>
        <taxon>Pentapetalae</taxon>
        <taxon>rosids</taxon>
        <taxon>fabids</taxon>
        <taxon>Malpighiales</taxon>
        <taxon>Rhizophoraceae</taxon>
        <taxon>Rhizophora</taxon>
    </lineage>
</organism>
<dbReference type="EMBL" id="GGEC01093187">
    <property type="protein sequence ID" value="MBX73671.1"/>
    <property type="molecule type" value="Transcribed_RNA"/>
</dbReference>
<evidence type="ECO:0000256" key="1">
    <source>
        <dbReference type="SAM" id="MobiDB-lite"/>
    </source>
</evidence>
<reference evidence="2" key="1">
    <citation type="submission" date="2018-02" db="EMBL/GenBank/DDBJ databases">
        <title>Rhizophora mucronata_Transcriptome.</title>
        <authorList>
            <person name="Meera S.P."/>
            <person name="Sreeshan A."/>
            <person name="Augustine A."/>
        </authorList>
    </citation>
    <scope>NUCLEOTIDE SEQUENCE</scope>
    <source>
        <tissue evidence="2">Leaf</tissue>
    </source>
</reference>
<feature type="region of interest" description="Disordered" evidence="1">
    <location>
        <begin position="1"/>
        <end position="29"/>
    </location>
</feature>
<evidence type="ECO:0000313" key="2">
    <source>
        <dbReference type="EMBL" id="MBX73671.1"/>
    </source>
</evidence>
<feature type="compositionally biased region" description="Basic and acidic residues" evidence="1">
    <location>
        <begin position="1"/>
        <end position="14"/>
    </location>
</feature>
<sequence length="29" mass="3396">MLENKIKLTTRLDCRPSPPMQKNLNKTPK</sequence>
<name>A0A2P2R392_RHIMU</name>
<accession>A0A2P2R392</accession>
<feature type="compositionally biased region" description="Polar residues" evidence="1">
    <location>
        <begin position="20"/>
        <end position="29"/>
    </location>
</feature>
<dbReference type="AlphaFoldDB" id="A0A2P2R392"/>
<protein>
    <submittedName>
        <fullName evidence="2">Uncharacterized protein</fullName>
    </submittedName>
</protein>